<protein>
    <submittedName>
        <fullName evidence="5">Biotin/lipoyl-containing protein</fullName>
    </submittedName>
</protein>
<feature type="region of interest" description="Disordered" evidence="3">
    <location>
        <begin position="79"/>
        <end position="109"/>
    </location>
</feature>
<evidence type="ECO:0000256" key="2">
    <source>
        <dbReference type="ARBA" id="ARBA00022823"/>
    </source>
</evidence>
<feature type="domain" description="Lipoyl-binding" evidence="4">
    <location>
        <begin position="106"/>
        <end position="181"/>
    </location>
</feature>
<evidence type="ECO:0000313" key="6">
    <source>
        <dbReference type="Proteomes" id="UP001589670"/>
    </source>
</evidence>
<accession>A0ABV5HUQ2</accession>
<dbReference type="Pfam" id="PF00364">
    <property type="entry name" value="Biotin_lipoyl"/>
    <property type="match status" value="2"/>
</dbReference>
<comment type="cofactor">
    <cofactor evidence="1">
        <name>(R)-lipoate</name>
        <dbReference type="ChEBI" id="CHEBI:83088"/>
    </cofactor>
</comment>
<dbReference type="Gene3D" id="2.40.50.100">
    <property type="match status" value="2"/>
</dbReference>
<gene>
    <name evidence="5" type="ORF">ACFFU4_00105</name>
</gene>
<reference evidence="5 6" key="1">
    <citation type="submission" date="2024-09" db="EMBL/GenBank/DDBJ databases">
        <authorList>
            <person name="Sun Q."/>
            <person name="Mori K."/>
        </authorList>
    </citation>
    <scope>NUCLEOTIDE SEQUENCE [LARGE SCALE GENOMIC DNA]</scope>
    <source>
        <strain evidence="5 6">CECT 9424</strain>
    </source>
</reference>
<dbReference type="InterPro" id="IPR000089">
    <property type="entry name" value="Biotin_lipoyl"/>
</dbReference>
<dbReference type="InterPro" id="IPR003016">
    <property type="entry name" value="2-oxoA_DH_lipoyl-BS"/>
</dbReference>
<dbReference type="CDD" id="cd06849">
    <property type="entry name" value="lipoyl_domain"/>
    <property type="match status" value="2"/>
</dbReference>
<sequence length="442" mass="44201">MPHDVTMPQLGMAQDAGKIVSWLKSPGDAVARGDALFEVETDKATMEVEAQADGFLTGVTASEGDDVPVGAVIARISDSAAGDTPAPAPAPAETPAETPAEDLPPGHSVTMPQLGMAQDTGLLVAWLKSPGDAVAAADILFEVETDKSTMEVEAGRDGYLAATLAKAGEEVPVGDAVAILSDEAPAHTVARSVATAPAQAAPTTDTATDTAPGAAPVPAAPGPRLGASPAAGAAAPHPTGGRILASPKARRLALEQGLDLTRLAGAGYPQPYHVRDLDTLRALPAATAPAPDAGAAASRHLVAEIAGDGVPGFAAWAAEAHGLSDADAILAGLAAACLATSGPVAVEQHGQSRTYALPADSALSGVAETGDSPALILRDLRGSRLRSVDAGGEATPVLTLLPNGAGLTITLDCTAGQLDAHAAIRLLDDFAGRVEQPLRHLL</sequence>
<feature type="region of interest" description="Disordered" evidence="3">
    <location>
        <begin position="194"/>
        <end position="241"/>
    </location>
</feature>
<keyword evidence="2" id="KW-0450">Lipoyl</keyword>
<dbReference type="SUPFAM" id="SSF51230">
    <property type="entry name" value="Single hybrid motif"/>
    <property type="match status" value="2"/>
</dbReference>
<dbReference type="InterPro" id="IPR036625">
    <property type="entry name" value="E3-bd_dom_sf"/>
</dbReference>
<comment type="caution">
    <text evidence="5">The sequence shown here is derived from an EMBL/GenBank/DDBJ whole genome shotgun (WGS) entry which is preliminary data.</text>
</comment>
<dbReference type="Gene3D" id="4.10.320.10">
    <property type="entry name" value="E3-binding domain"/>
    <property type="match status" value="1"/>
</dbReference>
<feature type="domain" description="Lipoyl-binding" evidence="4">
    <location>
        <begin position="2"/>
        <end position="77"/>
    </location>
</feature>
<evidence type="ECO:0000259" key="4">
    <source>
        <dbReference type="PROSITE" id="PS50968"/>
    </source>
</evidence>
<dbReference type="InterPro" id="IPR011053">
    <property type="entry name" value="Single_hybrid_motif"/>
</dbReference>
<evidence type="ECO:0000313" key="5">
    <source>
        <dbReference type="EMBL" id="MFB9148148.1"/>
    </source>
</evidence>
<evidence type="ECO:0000256" key="1">
    <source>
        <dbReference type="ARBA" id="ARBA00001938"/>
    </source>
</evidence>
<dbReference type="PANTHER" id="PTHR23151">
    <property type="entry name" value="DIHYDROLIPOAMIDE ACETYL/SUCCINYL-TRANSFERASE-RELATED"/>
    <property type="match status" value="1"/>
</dbReference>
<dbReference type="RefSeq" id="WP_377065785.1">
    <property type="nucleotide sequence ID" value="NZ_JBHMEC010000001.1"/>
</dbReference>
<dbReference type="PROSITE" id="PS00189">
    <property type="entry name" value="LIPOYL"/>
    <property type="match status" value="2"/>
</dbReference>
<dbReference type="PANTHER" id="PTHR23151:SF90">
    <property type="entry name" value="DIHYDROLIPOYLLYSINE-RESIDUE ACETYLTRANSFERASE COMPONENT OF PYRUVATE DEHYDROGENASE COMPLEX, MITOCHONDRIAL-RELATED"/>
    <property type="match status" value="1"/>
</dbReference>
<organism evidence="5 6">
    <name type="scientific">Roseovarius ramblicola</name>
    <dbReference type="NCBI Taxonomy" id="2022336"/>
    <lineage>
        <taxon>Bacteria</taxon>
        <taxon>Pseudomonadati</taxon>
        <taxon>Pseudomonadota</taxon>
        <taxon>Alphaproteobacteria</taxon>
        <taxon>Rhodobacterales</taxon>
        <taxon>Roseobacteraceae</taxon>
        <taxon>Roseovarius</taxon>
    </lineage>
</organism>
<dbReference type="InterPro" id="IPR045257">
    <property type="entry name" value="E2/Pdx1"/>
</dbReference>
<feature type="compositionally biased region" description="Low complexity" evidence="3">
    <location>
        <begin position="93"/>
        <end position="105"/>
    </location>
</feature>
<dbReference type="EMBL" id="JBHMEC010000001">
    <property type="protein sequence ID" value="MFB9148148.1"/>
    <property type="molecule type" value="Genomic_DNA"/>
</dbReference>
<dbReference type="PROSITE" id="PS50968">
    <property type="entry name" value="BIOTINYL_LIPOYL"/>
    <property type="match status" value="2"/>
</dbReference>
<name>A0ABV5HUQ2_9RHOB</name>
<dbReference type="Proteomes" id="UP001589670">
    <property type="component" value="Unassembled WGS sequence"/>
</dbReference>
<keyword evidence="6" id="KW-1185">Reference proteome</keyword>
<evidence type="ECO:0000256" key="3">
    <source>
        <dbReference type="SAM" id="MobiDB-lite"/>
    </source>
</evidence>
<proteinExistence type="predicted"/>